<evidence type="ECO:0000256" key="1">
    <source>
        <dbReference type="SAM" id="MobiDB-lite"/>
    </source>
</evidence>
<reference evidence="2 3" key="1">
    <citation type="submission" date="2024-01" db="EMBL/GenBank/DDBJ databases">
        <title>Genome insights into Plantactinospora veratri sp. nov.</title>
        <authorList>
            <person name="Wang L."/>
        </authorList>
    </citation>
    <scope>NUCLEOTIDE SEQUENCE [LARGE SCALE GENOMIC DNA]</scope>
    <source>
        <strain evidence="2 3">NEAU-FHS4</strain>
    </source>
</reference>
<feature type="compositionally biased region" description="Basic and acidic residues" evidence="1">
    <location>
        <begin position="154"/>
        <end position="166"/>
    </location>
</feature>
<feature type="region of interest" description="Disordered" evidence="1">
    <location>
        <begin position="105"/>
        <end position="178"/>
    </location>
</feature>
<feature type="region of interest" description="Disordered" evidence="1">
    <location>
        <begin position="1"/>
        <end position="39"/>
    </location>
</feature>
<evidence type="ECO:0000313" key="2">
    <source>
        <dbReference type="EMBL" id="MEE6310289.1"/>
    </source>
</evidence>
<evidence type="ECO:0000313" key="3">
    <source>
        <dbReference type="Proteomes" id="UP001339911"/>
    </source>
</evidence>
<name>A0ABU7SKQ9_9ACTN</name>
<protein>
    <submittedName>
        <fullName evidence="2">Uncharacterized protein</fullName>
    </submittedName>
</protein>
<gene>
    <name evidence="2" type="ORF">V1634_25970</name>
</gene>
<dbReference type="EMBL" id="JAZGQL010000024">
    <property type="protein sequence ID" value="MEE6310289.1"/>
    <property type="molecule type" value="Genomic_DNA"/>
</dbReference>
<comment type="caution">
    <text evidence="2">The sequence shown here is derived from an EMBL/GenBank/DDBJ whole genome shotgun (WGS) entry which is preliminary data.</text>
</comment>
<organism evidence="2 3">
    <name type="scientific">Plantactinospora veratri</name>
    <dbReference type="NCBI Taxonomy" id="1436122"/>
    <lineage>
        <taxon>Bacteria</taxon>
        <taxon>Bacillati</taxon>
        <taxon>Actinomycetota</taxon>
        <taxon>Actinomycetes</taxon>
        <taxon>Micromonosporales</taxon>
        <taxon>Micromonosporaceae</taxon>
        <taxon>Plantactinospora</taxon>
    </lineage>
</organism>
<accession>A0ABU7SKQ9</accession>
<dbReference type="RefSeq" id="WP_331210510.1">
    <property type="nucleotide sequence ID" value="NZ_JAZGQL010000024.1"/>
</dbReference>
<proteinExistence type="predicted"/>
<sequence>MRRQPELPGLRQCQCRRTPQHPGPAVPVSAGPSASPNVPPGTVLELAKEDWRYGGHPLRLMVEFVRLDLSTYYDNQWVWISGQRLAGDGTPLGHLDALVRVSALPCPENGRDRSGLPGDAADGRRAGRNGSTGRTAPRQRTGPERVRRSSRAGRPSEHRDESRWEQPEDEPRDSPDGP</sequence>
<dbReference type="Proteomes" id="UP001339911">
    <property type="component" value="Unassembled WGS sequence"/>
</dbReference>
<keyword evidence="3" id="KW-1185">Reference proteome</keyword>